<evidence type="ECO:0000256" key="4">
    <source>
        <dbReference type="ARBA" id="ARBA00022692"/>
    </source>
</evidence>
<sequence length="461" mass="50391">MSTEAQADGGKGLSLYKLTWPIFLEISLFMLMGTADTLMLSVVSDDAVSAVGVVNQYLFICILIMEVVSNGAAIVVAQYIGARRMLEASKIAGLAITLNLILGLAVSGALLIFGNMILGEMNLHGQVLDYAKTYMSIVGGFLFIQALINVFASLIRTYGFTKESMYVALGMNVLHIGLNYALIFGNLGFPEMGVAGAAVSTVISRGVAFLVFLWLLYRVMEVRIAFRYYLTFTKEYIQKILRIGIPSALEQVTYHACQTVFLYYVTYLGSEALAARQYANSISQYVYLFSAAIGMGTAIIVGRLVGAKQKELAFRRVVTSVTWSVGITVLVDVLAMLFRYPLAGLFTDNPNIVAIVAQVILISIVLETGRAGNLVLVNALRAAGDAKFTVYMGFISMVLMSLPLGYLLVFQLDLGLVGIWLAIAADEWLRAVIMWARWRSRRWESRSLVEPGASDTTVAAH</sequence>
<dbReference type="GO" id="GO:0042910">
    <property type="term" value="F:xenobiotic transmembrane transporter activity"/>
    <property type="evidence" value="ECO:0007669"/>
    <property type="project" value="InterPro"/>
</dbReference>
<evidence type="ECO:0000256" key="2">
    <source>
        <dbReference type="ARBA" id="ARBA00022448"/>
    </source>
</evidence>
<feature type="transmembrane region" description="Helical" evidence="7">
    <location>
        <begin position="414"/>
        <end position="436"/>
    </location>
</feature>
<keyword evidence="9" id="KW-1185">Reference proteome</keyword>
<dbReference type="AlphaFoldDB" id="A0A5S5C837"/>
<evidence type="ECO:0000256" key="1">
    <source>
        <dbReference type="ARBA" id="ARBA00004651"/>
    </source>
</evidence>
<dbReference type="EMBL" id="VNHS01000004">
    <property type="protein sequence ID" value="TYP75504.1"/>
    <property type="molecule type" value="Genomic_DNA"/>
</dbReference>
<dbReference type="InterPro" id="IPR048279">
    <property type="entry name" value="MdtK-like"/>
</dbReference>
<dbReference type="Pfam" id="PF01554">
    <property type="entry name" value="MatE"/>
    <property type="match status" value="2"/>
</dbReference>
<organism evidence="8 9">
    <name type="scientific">Paenibacillus methanolicus</name>
    <dbReference type="NCBI Taxonomy" id="582686"/>
    <lineage>
        <taxon>Bacteria</taxon>
        <taxon>Bacillati</taxon>
        <taxon>Bacillota</taxon>
        <taxon>Bacilli</taxon>
        <taxon>Bacillales</taxon>
        <taxon>Paenibacillaceae</taxon>
        <taxon>Paenibacillus</taxon>
    </lineage>
</organism>
<feature type="transmembrane region" description="Helical" evidence="7">
    <location>
        <begin position="133"/>
        <end position="154"/>
    </location>
</feature>
<dbReference type="PANTHER" id="PTHR42925">
    <property type="entry name" value="MULTIDRUG AND TOXIN EFFLUX PROTEIN MATE FAMILY"/>
    <property type="match status" value="1"/>
</dbReference>
<feature type="transmembrane region" description="Helical" evidence="7">
    <location>
        <begin position="388"/>
        <end position="408"/>
    </location>
</feature>
<evidence type="ECO:0000256" key="5">
    <source>
        <dbReference type="ARBA" id="ARBA00022989"/>
    </source>
</evidence>
<accession>A0A5S5C837</accession>
<keyword evidence="2" id="KW-0813">Transport</keyword>
<feature type="transmembrane region" description="Helical" evidence="7">
    <location>
        <begin position="195"/>
        <end position="219"/>
    </location>
</feature>
<dbReference type="CDD" id="cd13134">
    <property type="entry name" value="MATE_like_8"/>
    <property type="match status" value="1"/>
</dbReference>
<keyword evidence="5 7" id="KW-1133">Transmembrane helix</keyword>
<evidence type="ECO:0000256" key="3">
    <source>
        <dbReference type="ARBA" id="ARBA00022475"/>
    </source>
</evidence>
<reference evidence="8 9" key="1">
    <citation type="submission" date="2019-07" db="EMBL/GenBank/DDBJ databases">
        <title>Genomic Encyclopedia of Type Strains, Phase III (KMG-III): the genomes of soil and plant-associated and newly described type strains.</title>
        <authorList>
            <person name="Whitman W."/>
        </authorList>
    </citation>
    <scope>NUCLEOTIDE SEQUENCE [LARGE SCALE GENOMIC DNA]</scope>
    <source>
        <strain evidence="8 9">BL24</strain>
    </source>
</reference>
<dbReference type="RefSeq" id="WP_246183350.1">
    <property type="nucleotide sequence ID" value="NZ_VNHS01000004.1"/>
</dbReference>
<comment type="subcellular location">
    <subcellularLocation>
        <location evidence="1">Cell membrane</location>
        <topology evidence="1">Multi-pass membrane protein</topology>
    </subcellularLocation>
</comment>
<feature type="transmembrane region" description="Helical" evidence="7">
    <location>
        <begin position="317"/>
        <end position="340"/>
    </location>
</feature>
<keyword evidence="4 7" id="KW-0812">Transmembrane</keyword>
<feature type="transmembrane region" description="Helical" evidence="7">
    <location>
        <begin position="56"/>
        <end position="79"/>
    </location>
</feature>
<evidence type="ECO:0000313" key="8">
    <source>
        <dbReference type="EMBL" id="TYP75504.1"/>
    </source>
</evidence>
<keyword evidence="6 7" id="KW-0472">Membrane</keyword>
<feature type="transmembrane region" description="Helical" evidence="7">
    <location>
        <begin position="285"/>
        <end position="305"/>
    </location>
</feature>
<feature type="transmembrane region" description="Helical" evidence="7">
    <location>
        <begin position="352"/>
        <end position="376"/>
    </location>
</feature>
<feature type="transmembrane region" description="Helical" evidence="7">
    <location>
        <begin position="166"/>
        <end position="189"/>
    </location>
</feature>
<evidence type="ECO:0000256" key="7">
    <source>
        <dbReference type="SAM" id="Phobius"/>
    </source>
</evidence>
<feature type="transmembrane region" description="Helical" evidence="7">
    <location>
        <begin position="20"/>
        <end position="44"/>
    </location>
</feature>
<dbReference type="NCBIfam" id="TIGR00797">
    <property type="entry name" value="matE"/>
    <property type="match status" value="1"/>
</dbReference>
<comment type="caution">
    <text evidence="8">The sequence shown here is derived from an EMBL/GenBank/DDBJ whole genome shotgun (WGS) entry which is preliminary data.</text>
</comment>
<dbReference type="InterPro" id="IPR047135">
    <property type="entry name" value="YsiQ"/>
</dbReference>
<dbReference type="PIRSF" id="PIRSF006603">
    <property type="entry name" value="DinF"/>
    <property type="match status" value="1"/>
</dbReference>
<dbReference type="InterPro" id="IPR002528">
    <property type="entry name" value="MATE_fam"/>
</dbReference>
<dbReference type="GO" id="GO:0005886">
    <property type="term" value="C:plasma membrane"/>
    <property type="evidence" value="ECO:0007669"/>
    <property type="project" value="UniProtKB-SubCell"/>
</dbReference>
<evidence type="ECO:0000313" key="9">
    <source>
        <dbReference type="Proteomes" id="UP000323257"/>
    </source>
</evidence>
<dbReference type="PANTHER" id="PTHR42925:SF1">
    <property type="entry name" value="VIRULENCE FACTOR MVIN"/>
    <property type="match status" value="1"/>
</dbReference>
<keyword evidence="3" id="KW-1003">Cell membrane</keyword>
<gene>
    <name evidence="8" type="ORF">BCM02_104181</name>
</gene>
<dbReference type="Proteomes" id="UP000323257">
    <property type="component" value="Unassembled WGS sequence"/>
</dbReference>
<dbReference type="GO" id="GO:0015297">
    <property type="term" value="F:antiporter activity"/>
    <property type="evidence" value="ECO:0007669"/>
    <property type="project" value="InterPro"/>
</dbReference>
<name>A0A5S5C837_9BACL</name>
<protein>
    <submittedName>
        <fullName evidence="8">Putative MATE family efflux protein</fullName>
    </submittedName>
</protein>
<proteinExistence type="predicted"/>
<feature type="transmembrane region" description="Helical" evidence="7">
    <location>
        <begin position="91"/>
        <end position="113"/>
    </location>
</feature>
<evidence type="ECO:0000256" key="6">
    <source>
        <dbReference type="ARBA" id="ARBA00023136"/>
    </source>
</evidence>